<evidence type="ECO:0000256" key="5">
    <source>
        <dbReference type="ARBA" id="ARBA00022679"/>
    </source>
</evidence>
<protein>
    <submittedName>
        <fullName evidence="13">Uncharacterized protein</fullName>
    </submittedName>
</protein>
<dbReference type="InterPro" id="IPR051516">
    <property type="entry name" value="SETDB_methyltransferase"/>
</dbReference>
<dbReference type="Pfam" id="PF05033">
    <property type="entry name" value="Pre-SET"/>
    <property type="match status" value="1"/>
</dbReference>
<feature type="region of interest" description="Disordered" evidence="8">
    <location>
        <begin position="1"/>
        <end position="30"/>
    </location>
</feature>
<evidence type="ECO:0000259" key="11">
    <source>
        <dbReference type="PROSITE" id="PS50868"/>
    </source>
</evidence>
<keyword evidence="12" id="KW-1185">Reference proteome</keyword>
<dbReference type="AlphaFoldDB" id="A0A914CZC6"/>
<organism evidence="12 13">
    <name type="scientific">Acrobeloides nanus</name>
    <dbReference type="NCBI Taxonomy" id="290746"/>
    <lineage>
        <taxon>Eukaryota</taxon>
        <taxon>Metazoa</taxon>
        <taxon>Ecdysozoa</taxon>
        <taxon>Nematoda</taxon>
        <taxon>Chromadorea</taxon>
        <taxon>Rhabditida</taxon>
        <taxon>Tylenchina</taxon>
        <taxon>Cephalobomorpha</taxon>
        <taxon>Cephaloboidea</taxon>
        <taxon>Cephalobidae</taxon>
        <taxon>Acrobeloides</taxon>
    </lineage>
</organism>
<comment type="subcellular location">
    <subcellularLocation>
        <location evidence="2">Chromosome</location>
    </subcellularLocation>
    <subcellularLocation>
        <location evidence="1">Nucleus</location>
    </subcellularLocation>
</comment>
<dbReference type="GO" id="GO:0046974">
    <property type="term" value="F:histone H3K9 methyltransferase activity"/>
    <property type="evidence" value="ECO:0007669"/>
    <property type="project" value="TreeGrafter"/>
</dbReference>
<reference evidence="13" key="1">
    <citation type="submission" date="2022-11" db="UniProtKB">
        <authorList>
            <consortium name="WormBaseParasite"/>
        </authorList>
    </citation>
    <scope>IDENTIFICATION</scope>
</reference>
<evidence type="ECO:0000313" key="12">
    <source>
        <dbReference type="Proteomes" id="UP000887540"/>
    </source>
</evidence>
<dbReference type="Pfam" id="PF00856">
    <property type="entry name" value="SET"/>
    <property type="match status" value="1"/>
</dbReference>
<evidence type="ECO:0000256" key="2">
    <source>
        <dbReference type="ARBA" id="ARBA00004286"/>
    </source>
</evidence>
<dbReference type="PANTHER" id="PTHR46024">
    <property type="entry name" value="HISTONE-LYSINE N-METHYLTRANSFERASE EGGLESS"/>
    <property type="match status" value="1"/>
</dbReference>
<evidence type="ECO:0000313" key="13">
    <source>
        <dbReference type="WBParaSite" id="ACRNAN_scaffold1563.g9581.t1"/>
    </source>
</evidence>
<dbReference type="WBParaSite" id="ACRNAN_scaffold1563.g9581.t1">
    <property type="protein sequence ID" value="ACRNAN_scaffold1563.g9581.t1"/>
    <property type="gene ID" value="ACRNAN_scaffold1563.g9581"/>
</dbReference>
<accession>A0A914CZC6</accession>
<keyword evidence="6" id="KW-0949">S-adenosyl-L-methionine</keyword>
<evidence type="ECO:0000256" key="4">
    <source>
        <dbReference type="ARBA" id="ARBA00022603"/>
    </source>
</evidence>
<feature type="domain" description="Post-SET" evidence="11">
    <location>
        <begin position="334"/>
        <end position="350"/>
    </location>
</feature>
<dbReference type="InterPro" id="IPR046341">
    <property type="entry name" value="SET_dom_sf"/>
</dbReference>
<evidence type="ECO:0000259" key="10">
    <source>
        <dbReference type="PROSITE" id="PS50867"/>
    </source>
</evidence>
<keyword evidence="3" id="KW-0158">Chromosome</keyword>
<evidence type="ECO:0000256" key="7">
    <source>
        <dbReference type="ARBA" id="ARBA00023242"/>
    </source>
</evidence>
<dbReference type="GO" id="GO:0070828">
    <property type="term" value="P:heterochromatin organization"/>
    <property type="evidence" value="ECO:0007669"/>
    <property type="project" value="TreeGrafter"/>
</dbReference>
<dbReference type="GO" id="GO:0010629">
    <property type="term" value="P:negative regulation of gene expression"/>
    <property type="evidence" value="ECO:0007669"/>
    <property type="project" value="TreeGrafter"/>
</dbReference>
<dbReference type="SUPFAM" id="SSF82199">
    <property type="entry name" value="SET domain"/>
    <property type="match status" value="1"/>
</dbReference>
<dbReference type="PROSITE" id="PS50868">
    <property type="entry name" value="POST_SET"/>
    <property type="match status" value="1"/>
</dbReference>
<dbReference type="GO" id="GO:0005694">
    <property type="term" value="C:chromosome"/>
    <property type="evidence" value="ECO:0007669"/>
    <property type="project" value="UniProtKB-SubCell"/>
</dbReference>
<dbReference type="PROSITE" id="PS50867">
    <property type="entry name" value="PRE_SET"/>
    <property type="match status" value="1"/>
</dbReference>
<keyword evidence="7" id="KW-0539">Nucleus</keyword>
<dbReference type="GO" id="GO:0005634">
    <property type="term" value="C:nucleus"/>
    <property type="evidence" value="ECO:0007669"/>
    <property type="project" value="UniProtKB-SubCell"/>
</dbReference>
<dbReference type="InterPro" id="IPR001214">
    <property type="entry name" value="SET_dom"/>
</dbReference>
<dbReference type="Proteomes" id="UP000887540">
    <property type="component" value="Unplaced"/>
</dbReference>
<proteinExistence type="predicted"/>
<dbReference type="InterPro" id="IPR003616">
    <property type="entry name" value="Post-SET_dom"/>
</dbReference>
<name>A0A914CZC6_9BILA</name>
<feature type="domain" description="Pre-SET" evidence="10">
    <location>
        <begin position="110"/>
        <end position="185"/>
    </location>
</feature>
<keyword evidence="4" id="KW-0489">Methyltransferase</keyword>
<evidence type="ECO:0000256" key="3">
    <source>
        <dbReference type="ARBA" id="ARBA00022454"/>
    </source>
</evidence>
<dbReference type="InterPro" id="IPR007728">
    <property type="entry name" value="Pre-SET_dom"/>
</dbReference>
<dbReference type="PANTHER" id="PTHR46024:SF1">
    <property type="entry name" value="HISTONE-LYSINE N-METHYLTRANSFERASE EGGLESS"/>
    <property type="match status" value="1"/>
</dbReference>
<evidence type="ECO:0000256" key="1">
    <source>
        <dbReference type="ARBA" id="ARBA00004123"/>
    </source>
</evidence>
<feature type="domain" description="SET" evidence="9">
    <location>
        <begin position="188"/>
        <end position="325"/>
    </location>
</feature>
<keyword evidence="5" id="KW-0808">Transferase</keyword>
<dbReference type="GO" id="GO:0032259">
    <property type="term" value="P:methylation"/>
    <property type="evidence" value="ECO:0007669"/>
    <property type="project" value="UniProtKB-KW"/>
</dbReference>
<dbReference type="SMART" id="SM00468">
    <property type="entry name" value="PreSET"/>
    <property type="match status" value="1"/>
</dbReference>
<dbReference type="GO" id="GO:0008270">
    <property type="term" value="F:zinc ion binding"/>
    <property type="evidence" value="ECO:0007669"/>
    <property type="project" value="InterPro"/>
</dbReference>
<evidence type="ECO:0000259" key="9">
    <source>
        <dbReference type="PROSITE" id="PS50280"/>
    </source>
</evidence>
<evidence type="ECO:0000256" key="6">
    <source>
        <dbReference type="ARBA" id="ARBA00022691"/>
    </source>
</evidence>
<dbReference type="PROSITE" id="PS50280">
    <property type="entry name" value="SET"/>
    <property type="match status" value="1"/>
</dbReference>
<sequence>MKKGFLLALSKSDQPTLSDPIIEEEGSKNTTDEKLKVTKAKPKPIVPKLKLKKGEKLLCEDYTNGSEDVPISVVNGVDQEDIPKIAYHVSRYTEIPRLGLELIKSQEICSSCTCTDGCLDPKKCKCQIKSEDRYYDLKQFNNMIHIKPTYYKEGKLEEKIFSGIYECNKNCKCREDCKNRVTQNRINIPLQIFKTKEIGWGVRTLIDIPKGSYIATYSGQLMTDEQVLKFKLDNDGKYPDEYNVYLSDLVIAINSAQNAPVPRNNVFLLDASKSGNIARFFNHSCEPNMFAQYVFMDTHDVRLPEVAFFAKRFILAGEELCWDYGYEPGTIPDREMVCKCGASDCRGRLL</sequence>
<dbReference type="SMART" id="SM00317">
    <property type="entry name" value="SET"/>
    <property type="match status" value="1"/>
</dbReference>
<evidence type="ECO:0000256" key="8">
    <source>
        <dbReference type="SAM" id="MobiDB-lite"/>
    </source>
</evidence>
<dbReference type="Gene3D" id="2.170.270.10">
    <property type="entry name" value="SET domain"/>
    <property type="match status" value="1"/>
</dbReference>